<organism evidence="2">
    <name type="scientific">Arundo donax</name>
    <name type="common">Giant reed</name>
    <name type="synonym">Donax arundinaceus</name>
    <dbReference type="NCBI Taxonomy" id="35708"/>
    <lineage>
        <taxon>Eukaryota</taxon>
        <taxon>Viridiplantae</taxon>
        <taxon>Streptophyta</taxon>
        <taxon>Embryophyta</taxon>
        <taxon>Tracheophyta</taxon>
        <taxon>Spermatophyta</taxon>
        <taxon>Magnoliopsida</taxon>
        <taxon>Liliopsida</taxon>
        <taxon>Poales</taxon>
        <taxon>Poaceae</taxon>
        <taxon>PACMAD clade</taxon>
        <taxon>Arundinoideae</taxon>
        <taxon>Arundineae</taxon>
        <taxon>Arundo</taxon>
    </lineage>
</organism>
<accession>A0A0A8YZ53</accession>
<feature type="region of interest" description="Disordered" evidence="1">
    <location>
        <begin position="1"/>
        <end position="43"/>
    </location>
</feature>
<proteinExistence type="predicted"/>
<reference evidence="2" key="2">
    <citation type="journal article" date="2015" name="Data Brief">
        <title>Shoot transcriptome of the giant reed, Arundo donax.</title>
        <authorList>
            <person name="Barrero R.A."/>
            <person name="Guerrero F.D."/>
            <person name="Moolhuijzen P."/>
            <person name="Goolsby J.A."/>
            <person name="Tidwell J."/>
            <person name="Bellgard S.E."/>
            <person name="Bellgard M.I."/>
        </authorList>
    </citation>
    <scope>NUCLEOTIDE SEQUENCE</scope>
    <source>
        <tissue evidence="2">Shoot tissue taken approximately 20 cm above the soil surface</tissue>
    </source>
</reference>
<name>A0A0A8YZ53_ARUDO</name>
<evidence type="ECO:0000256" key="1">
    <source>
        <dbReference type="SAM" id="MobiDB-lite"/>
    </source>
</evidence>
<sequence length="59" mass="6088">MASHIVARRKGCGGSDREEAARTRRGSPRRLPVGAGGAVGSGARPICAEEGAVRAEETR</sequence>
<feature type="compositionally biased region" description="Basic residues" evidence="1">
    <location>
        <begin position="1"/>
        <end position="11"/>
    </location>
</feature>
<evidence type="ECO:0000313" key="2">
    <source>
        <dbReference type="EMBL" id="JAD32429.1"/>
    </source>
</evidence>
<dbReference type="EMBL" id="GBRH01265466">
    <property type="protein sequence ID" value="JAD32429.1"/>
    <property type="molecule type" value="Transcribed_RNA"/>
</dbReference>
<dbReference type="AlphaFoldDB" id="A0A0A8YZ53"/>
<reference evidence="2" key="1">
    <citation type="submission" date="2014-09" db="EMBL/GenBank/DDBJ databases">
        <authorList>
            <person name="Magalhaes I.L.F."/>
            <person name="Oliveira U."/>
            <person name="Santos F.R."/>
            <person name="Vidigal T.H.D.A."/>
            <person name="Brescovit A.D."/>
            <person name="Santos A.J."/>
        </authorList>
    </citation>
    <scope>NUCLEOTIDE SEQUENCE</scope>
    <source>
        <tissue evidence="2">Shoot tissue taken approximately 20 cm above the soil surface</tissue>
    </source>
</reference>
<protein>
    <submittedName>
        <fullName evidence="2">Uncharacterized protein</fullName>
    </submittedName>
</protein>